<sequence>MKQRLLAGLLAVVLVLGLAPAALAAAPAEEEAAQVLAALDIMVGDESGNLNLGATVTRAEFTKLAVAASTSRDAVGDTVSVKPYPDVPQSHWAAPYIKAAVDLGLVQGDLHGNFNPGRSITLAEGVTIVLRLLGYQDSDFTGVWPSGQMAQYRALKLNEGVTAGQDSAMTRRDALYLFYNLMITKNKEGSYYLNVLEPTLSLVNAAGELDRVALINSAMEGPVVAAAGWQSSVPFDAGSATVYRNGAKSSLAAVQNQDVVYWSESMHTLWAYSDKITGTYEAASPSVTSPTSVTVAGKSYTIETTSAAYALSDLGGYQIGDSVTLLLGRSGGVAAVGEAVAADNLIYGVVTKVESTSYDDGKGGTYNARTVTVAGTDGGSYRYQTDNKSLDEGDLVRVNTDGDTIEVKRLTTSTLTGKMSNDGTKLGTYPLADDVQILDTYESCTPIRIYPDRLKGVKFDGNMVRFYALNAQGEISHLILNDVTGDLHQYGVITSVEELDLGTMMGISSSYTYDVGGQKLTFGSTNAIYNLKVGPCQIKMEGPNAVERLYNLSERKLDSVSGSTAVGTNNQKYTLSDNVAVYVYEGGEYQLSSLARISGGNYSLTGWYDKDESAGGRIRVIIAR</sequence>
<name>A0A096B6F0_FLAPL</name>
<dbReference type="eggNOG" id="COG2373">
    <property type="taxonomic scope" value="Bacteria"/>
</dbReference>
<dbReference type="HOGENOM" id="CLU_394699_0_0_9"/>
<feature type="chain" id="PRO_5001924461" description="SLH domain-containing protein" evidence="2">
    <location>
        <begin position="25"/>
        <end position="624"/>
    </location>
</feature>
<evidence type="ECO:0000313" key="5">
    <source>
        <dbReference type="Proteomes" id="UP000029585"/>
    </source>
</evidence>
<dbReference type="Proteomes" id="UP000029585">
    <property type="component" value="Unassembled WGS sequence"/>
</dbReference>
<dbReference type="EMBL" id="ADLO01000069">
    <property type="protein sequence ID" value="KGF54993.1"/>
    <property type="molecule type" value="Genomic_DNA"/>
</dbReference>
<dbReference type="InterPro" id="IPR001119">
    <property type="entry name" value="SLH_dom"/>
</dbReference>
<evidence type="ECO:0000256" key="2">
    <source>
        <dbReference type="SAM" id="SignalP"/>
    </source>
</evidence>
<gene>
    <name evidence="4" type="ORF">HMPREF9460_02349</name>
</gene>
<dbReference type="PATRIC" id="fig|742738.3.peg.2419"/>
<protein>
    <recommendedName>
        <fullName evidence="3">SLH domain-containing protein</fullName>
    </recommendedName>
</protein>
<evidence type="ECO:0000256" key="1">
    <source>
        <dbReference type="ARBA" id="ARBA00022737"/>
    </source>
</evidence>
<keyword evidence="2" id="KW-0732">Signal</keyword>
<organism evidence="4 5">
    <name type="scientific">Flavonifractor plautii 1_3_50AFAA</name>
    <dbReference type="NCBI Taxonomy" id="742738"/>
    <lineage>
        <taxon>Bacteria</taxon>
        <taxon>Bacillati</taxon>
        <taxon>Bacillota</taxon>
        <taxon>Clostridia</taxon>
        <taxon>Eubacteriales</taxon>
        <taxon>Oscillospiraceae</taxon>
        <taxon>Flavonifractor</taxon>
    </lineage>
</organism>
<dbReference type="RefSeq" id="WP_044941359.1">
    <property type="nucleotide sequence ID" value="NZ_KN174163.1"/>
</dbReference>
<feature type="signal peptide" evidence="2">
    <location>
        <begin position="1"/>
        <end position="24"/>
    </location>
</feature>
<keyword evidence="1" id="KW-0677">Repeat</keyword>
<dbReference type="Pfam" id="PF00395">
    <property type="entry name" value="SLH"/>
    <property type="match status" value="2"/>
</dbReference>
<evidence type="ECO:0000259" key="3">
    <source>
        <dbReference type="PROSITE" id="PS51272"/>
    </source>
</evidence>
<feature type="domain" description="SLH" evidence="3">
    <location>
        <begin position="80"/>
        <end position="143"/>
    </location>
</feature>
<dbReference type="PROSITE" id="PS51272">
    <property type="entry name" value="SLH"/>
    <property type="match status" value="1"/>
</dbReference>
<accession>A0A096B6F0</accession>
<comment type="caution">
    <text evidence="4">The sequence shown here is derived from an EMBL/GenBank/DDBJ whole genome shotgun (WGS) entry which is preliminary data.</text>
</comment>
<evidence type="ECO:0000313" key="4">
    <source>
        <dbReference type="EMBL" id="KGF54993.1"/>
    </source>
</evidence>
<keyword evidence="5" id="KW-1185">Reference proteome</keyword>
<proteinExistence type="predicted"/>
<reference evidence="4 5" key="1">
    <citation type="submission" date="2011-08" db="EMBL/GenBank/DDBJ databases">
        <title>The Genome Sequence of Clostridium orbiscindens 1_3_50AFAA.</title>
        <authorList>
            <consortium name="The Broad Institute Genome Sequencing Platform"/>
            <person name="Earl A."/>
            <person name="Ward D."/>
            <person name="Feldgarden M."/>
            <person name="Gevers D."/>
            <person name="Daigneault M."/>
            <person name="Strauss J."/>
            <person name="Allen-Vercoe E."/>
            <person name="Young S.K."/>
            <person name="Zeng Q."/>
            <person name="Gargeya S."/>
            <person name="Fitzgerald M."/>
            <person name="Haas B."/>
            <person name="Abouelleil A."/>
            <person name="Alvarado L."/>
            <person name="Arachchi H.M."/>
            <person name="Berlin A."/>
            <person name="Brown A."/>
            <person name="Chapman S.B."/>
            <person name="Chen Z."/>
            <person name="Dunbar C."/>
            <person name="Freedman E."/>
            <person name="Gearin G."/>
            <person name="Gellesch M."/>
            <person name="Goldberg J."/>
            <person name="Griggs A."/>
            <person name="Gujja S."/>
            <person name="Heiman D."/>
            <person name="Howarth C."/>
            <person name="Larson L."/>
            <person name="Lui A."/>
            <person name="MacDonald P.J.P."/>
            <person name="Montmayeur A."/>
            <person name="Murphy C."/>
            <person name="Neiman D."/>
            <person name="Pearson M."/>
            <person name="Priest M."/>
            <person name="Roberts A."/>
            <person name="Saif S."/>
            <person name="Shea T."/>
            <person name="Shenoy N."/>
            <person name="Sisk P."/>
            <person name="Stolte C."/>
            <person name="Sykes S."/>
            <person name="Wortman J."/>
            <person name="Nusbaum C."/>
            <person name="Birren B."/>
        </authorList>
    </citation>
    <scope>NUCLEOTIDE SEQUENCE [LARGE SCALE GENOMIC DNA]</scope>
    <source>
        <strain evidence="4 5">1_3_50AFAA</strain>
    </source>
</reference>
<dbReference type="AlphaFoldDB" id="A0A096B6F0"/>